<dbReference type="PANTHER" id="PTHR45956:SF3">
    <property type="entry name" value="RUN AND FYVE DOMAIN-CONTAINING PROTEIN 2"/>
    <property type="match status" value="1"/>
</dbReference>
<dbReference type="SMART" id="SM00593">
    <property type="entry name" value="RUN"/>
    <property type="match status" value="1"/>
</dbReference>
<dbReference type="Ensembl" id="ENSCCRT00000086548.2">
    <property type="protein sequence ID" value="ENSCCRP00000079773.2"/>
    <property type="gene ID" value="ENSCCRG00000042270.2"/>
</dbReference>
<dbReference type="InterPro" id="IPR013083">
    <property type="entry name" value="Znf_RING/FYVE/PHD"/>
</dbReference>
<reference evidence="7" key="2">
    <citation type="submission" date="2025-09" db="UniProtKB">
        <authorList>
            <consortium name="Ensembl"/>
        </authorList>
    </citation>
    <scope>IDENTIFICATION</scope>
</reference>
<dbReference type="FunFam" id="1.20.58.900:FF:000001">
    <property type="entry name" value="RUN and FYVE domain containing 2"/>
    <property type="match status" value="1"/>
</dbReference>
<keyword evidence="8" id="KW-1185">Reference proteome</keyword>
<sequence length="439" mass="49915">MAMERANLLNMAKLSIKGLIESALSFGRTLDSDYPPLQQFFVVMEHCLKHGLKVKKSFLGYNKSLWGPLEMVEKLCPEAGEIAASVRDLPGLKTPLGRARAWLRLALMQKKLADYLRLLITRKDTLSEFYENSAVMLEEEGAVIVGLLVGLNVIDANLCVKGEDLDTQVGVIDFSMYLKNDIDDYRSEERNGQIAAILDQKNYVEELNRQLNSTVQGLQGRVESLEKSNSKLIEELAIAKNNIIKLQEENHQLRTENSVILMKAQQRLEVLLCDFNDVENELVVHVSMKQEMEMAMKLLEKDIHEKQDTLIGLRHQLDEVKAINVEMYQKMQSSDDNMRQKNDMIARLEEKTNQITATMKQLEQRLQDAERERASAEDGVRKFKQDFTNKADILKRNCGEIFCNSCSDNELPLPASPKPVRVCDTCHALLLQHCSSNAT</sequence>
<keyword evidence="3" id="KW-0862">Zinc</keyword>
<dbReference type="AlphaFoldDB" id="A0A8C1EM93"/>
<protein>
    <submittedName>
        <fullName evidence="7">RUN and FYVE domain containing 2</fullName>
    </submittedName>
</protein>
<evidence type="ECO:0000313" key="8">
    <source>
        <dbReference type="Proteomes" id="UP001108240"/>
    </source>
</evidence>
<dbReference type="Pfam" id="PF02759">
    <property type="entry name" value="RUN"/>
    <property type="match status" value="1"/>
</dbReference>
<reference evidence="7" key="1">
    <citation type="submission" date="2025-08" db="UniProtKB">
        <authorList>
            <consortium name="Ensembl"/>
        </authorList>
    </citation>
    <scope>IDENTIFICATION</scope>
</reference>
<dbReference type="InterPro" id="IPR004012">
    <property type="entry name" value="Run_dom"/>
</dbReference>
<dbReference type="GeneTree" id="ENSGT00940000155595"/>
<evidence type="ECO:0000256" key="2">
    <source>
        <dbReference type="ARBA" id="ARBA00022771"/>
    </source>
</evidence>
<proteinExistence type="predicted"/>
<dbReference type="SMART" id="SM00064">
    <property type="entry name" value="FYVE"/>
    <property type="match status" value="1"/>
</dbReference>
<dbReference type="SUPFAM" id="SSF57903">
    <property type="entry name" value="FYVE/PHD zinc finger"/>
    <property type="match status" value="1"/>
</dbReference>
<feature type="domain" description="RUN" evidence="6">
    <location>
        <begin position="31"/>
        <end position="163"/>
    </location>
</feature>
<dbReference type="Pfam" id="PF01363">
    <property type="entry name" value="FYVE"/>
    <property type="match status" value="1"/>
</dbReference>
<dbReference type="Gene3D" id="1.20.58.900">
    <property type="match status" value="1"/>
</dbReference>
<dbReference type="InterPro" id="IPR000306">
    <property type="entry name" value="Znf_FYVE"/>
</dbReference>
<evidence type="ECO:0000256" key="5">
    <source>
        <dbReference type="SAM" id="Coils"/>
    </source>
</evidence>
<dbReference type="SUPFAM" id="SSF140741">
    <property type="entry name" value="RUN domain-like"/>
    <property type="match status" value="1"/>
</dbReference>
<organism evidence="7 8">
    <name type="scientific">Cyprinus carpio carpio</name>
    <dbReference type="NCBI Taxonomy" id="630221"/>
    <lineage>
        <taxon>Eukaryota</taxon>
        <taxon>Metazoa</taxon>
        <taxon>Chordata</taxon>
        <taxon>Craniata</taxon>
        <taxon>Vertebrata</taxon>
        <taxon>Euteleostomi</taxon>
        <taxon>Actinopterygii</taxon>
        <taxon>Neopterygii</taxon>
        <taxon>Teleostei</taxon>
        <taxon>Ostariophysi</taxon>
        <taxon>Cypriniformes</taxon>
        <taxon>Cyprinidae</taxon>
        <taxon>Cyprininae</taxon>
        <taxon>Cyprinus</taxon>
    </lineage>
</organism>
<evidence type="ECO:0000256" key="1">
    <source>
        <dbReference type="ARBA" id="ARBA00022723"/>
    </source>
</evidence>
<evidence type="ECO:0000256" key="3">
    <source>
        <dbReference type="ARBA" id="ARBA00022833"/>
    </source>
</evidence>
<feature type="coiled-coil region" evidence="5">
    <location>
        <begin position="208"/>
        <end position="386"/>
    </location>
</feature>
<dbReference type="Gene3D" id="1.20.5.170">
    <property type="match status" value="1"/>
</dbReference>
<keyword evidence="4 5" id="KW-0175">Coiled coil</keyword>
<dbReference type="InterPro" id="IPR037213">
    <property type="entry name" value="Run_dom_sf"/>
</dbReference>
<dbReference type="PROSITE" id="PS50826">
    <property type="entry name" value="RUN"/>
    <property type="match status" value="1"/>
</dbReference>
<evidence type="ECO:0000313" key="7">
    <source>
        <dbReference type="Ensembl" id="ENSCCRP00000079773.2"/>
    </source>
</evidence>
<keyword evidence="1" id="KW-0479">Metal-binding</keyword>
<accession>A0A8C1EM93</accession>
<evidence type="ECO:0000259" key="6">
    <source>
        <dbReference type="PROSITE" id="PS50826"/>
    </source>
</evidence>
<dbReference type="InterPro" id="IPR047335">
    <property type="entry name" value="RUFY1-3"/>
</dbReference>
<dbReference type="Gene3D" id="3.30.40.10">
    <property type="entry name" value="Zinc/RING finger domain, C3HC4 (zinc finger)"/>
    <property type="match status" value="1"/>
</dbReference>
<dbReference type="CDD" id="cd17695">
    <property type="entry name" value="RUN_RUFY2"/>
    <property type="match status" value="1"/>
</dbReference>
<keyword evidence="2" id="KW-0863">Zinc-finger</keyword>
<dbReference type="Proteomes" id="UP001108240">
    <property type="component" value="Unplaced"/>
</dbReference>
<dbReference type="GO" id="GO:0008270">
    <property type="term" value="F:zinc ion binding"/>
    <property type="evidence" value="ECO:0007669"/>
    <property type="project" value="UniProtKB-KW"/>
</dbReference>
<dbReference type="InterPro" id="IPR047332">
    <property type="entry name" value="RUN_RUFY2"/>
</dbReference>
<evidence type="ECO:0000256" key="4">
    <source>
        <dbReference type="ARBA" id="ARBA00023054"/>
    </source>
</evidence>
<dbReference type="PANTHER" id="PTHR45956">
    <property type="entry name" value="RUN AND FYVE DOMAIN-CONTAINING PROTEIN 2-LIKE PROTEIN"/>
    <property type="match status" value="1"/>
</dbReference>
<dbReference type="GO" id="GO:0005737">
    <property type="term" value="C:cytoplasm"/>
    <property type="evidence" value="ECO:0007669"/>
    <property type="project" value="TreeGrafter"/>
</dbReference>
<dbReference type="InterPro" id="IPR011011">
    <property type="entry name" value="Znf_FYVE_PHD"/>
</dbReference>
<name>A0A8C1EM93_CYPCA</name>